<dbReference type="InterPro" id="IPR034904">
    <property type="entry name" value="FSCA_dom_sf"/>
</dbReference>
<dbReference type="SUPFAM" id="SSF117916">
    <property type="entry name" value="Fe-S cluster assembly (FSCA) domain-like"/>
    <property type="match status" value="1"/>
</dbReference>
<feature type="region of interest" description="Disordered" evidence="1">
    <location>
        <begin position="176"/>
        <end position="211"/>
    </location>
</feature>
<dbReference type="EMBL" id="BAAAQM010000038">
    <property type="protein sequence ID" value="GAA1986959.1"/>
    <property type="molecule type" value="Genomic_DNA"/>
</dbReference>
<evidence type="ECO:0000313" key="2">
    <source>
        <dbReference type="EMBL" id="GAA1986959.1"/>
    </source>
</evidence>
<keyword evidence="3" id="KW-1185">Reference proteome</keyword>
<comment type="caution">
    <text evidence="2">The sequence shown here is derived from an EMBL/GenBank/DDBJ whole genome shotgun (WGS) entry which is preliminary data.</text>
</comment>
<dbReference type="Gene3D" id="3.30.300.130">
    <property type="entry name" value="Fe-S cluster assembly (FSCA)"/>
    <property type="match status" value="1"/>
</dbReference>
<dbReference type="Proteomes" id="UP001499854">
    <property type="component" value="Unassembled WGS sequence"/>
</dbReference>
<evidence type="ECO:0008006" key="4">
    <source>
        <dbReference type="Google" id="ProtNLM"/>
    </source>
</evidence>
<organism evidence="2 3">
    <name type="scientific">Catenulispora subtropica</name>
    <dbReference type="NCBI Taxonomy" id="450798"/>
    <lineage>
        <taxon>Bacteria</taxon>
        <taxon>Bacillati</taxon>
        <taxon>Actinomycetota</taxon>
        <taxon>Actinomycetes</taxon>
        <taxon>Catenulisporales</taxon>
        <taxon>Catenulisporaceae</taxon>
        <taxon>Catenulispora</taxon>
    </lineage>
</organism>
<gene>
    <name evidence="2" type="ORF">GCM10009838_57000</name>
</gene>
<protein>
    <recommendedName>
        <fullName evidence="4">Nitrogen-fixing NifU domain protein</fullName>
    </recommendedName>
</protein>
<reference evidence="3" key="1">
    <citation type="journal article" date="2019" name="Int. J. Syst. Evol. Microbiol.">
        <title>The Global Catalogue of Microorganisms (GCM) 10K type strain sequencing project: providing services to taxonomists for standard genome sequencing and annotation.</title>
        <authorList>
            <consortium name="The Broad Institute Genomics Platform"/>
            <consortium name="The Broad Institute Genome Sequencing Center for Infectious Disease"/>
            <person name="Wu L."/>
            <person name="Ma J."/>
        </authorList>
    </citation>
    <scope>NUCLEOTIDE SEQUENCE [LARGE SCALE GENOMIC DNA]</scope>
    <source>
        <strain evidence="3">JCM 16013</strain>
    </source>
</reference>
<accession>A0ABP5DYI0</accession>
<name>A0ABP5DYI0_9ACTN</name>
<sequence>MDGTDEMDRLVEVGERIERVLEGGDPSRPVARDEARDLVRLVTDLYGAGLQRLLALVDEAGALHDALLSRIADDPLVGSLLLVHGLHPDSVERRVAVALEELRPQLERHDVTVEAEVRDDAAVRLRVVGASGCASTSEALVDGVRAAVEAAAPEAVVEVETARADSGTFIPLESLMPGLRPGSAPEAPGRSAADASCCTGPKTPTRNAVPA</sequence>
<evidence type="ECO:0000256" key="1">
    <source>
        <dbReference type="SAM" id="MobiDB-lite"/>
    </source>
</evidence>
<feature type="compositionally biased region" description="Polar residues" evidence="1">
    <location>
        <begin position="202"/>
        <end position="211"/>
    </location>
</feature>
<dbReference type="RefSeq" id="WP_344660214.1">
    <property type="nucleotide sequence ID" value="NZ_BAAAQM010000038.1"/>
</dbReference>
<proteinExistence type="predicted"/>
<evidence type="ECO:0000313" key="3">
    <source>
        <dbReference type="Proteomes" id="UP001499854"/>
    </source>
</evidence>